<dbReference type="InterPro" id="IPR050865">
    <property type="entry name" value="BEACH_Domain"/>
</dbReference>
<dbReference type="Gene3D" id="2.30.29.30">
    <property type="entry name" value="Pleckstrin-homology domain (PH domain)/Phosphotyrosine-binding domain (PTB)"/>
    <property type="match status" value="1"/>
</dbReference>
<dbReference type="GO" id="GO:0016020">
    <property type="term" value="C:membrane"/>
    <property type="evidence" value="ECO:0007669"/>
    <property type="project" value="TreeGrafter"/>
</dbReference>
<dbReference type="OrthoDB" id="6488283at2759"/>
<dbReference type="VEuPathDB" id="VectorBase:HLOH_060658"/>
<dbReference type="GO" id="GO:0019901">
    <property type="term" value="F:protein kinase binding"/>
    <property type="evidence" value="ECO:0007669"/>
    <property type="project" value="TreeGrafter"/>
</dbReference>
<evidence type="ECO:0000313" key="4">
    <source>
        <dbReference type="Proteomes" id="UP000821853"/>
    </source>
</evidence>
<organism evidence="3 4">
    <name type="scientific">Haemaphysalis longicornis</name>
    <name type="common">Bush tick</name>
    <dbReference type="NCBI Taxonomy" id="44386"/>
    <lineage>
        <taxon>Eukaryota</taxon>
        <taxon>Metazoa</taxon>
        <taxon>Ecdysozoa</taxon>
        <taxon>Arthropoda</taxon>
        <taxon>Chelicerata</taxon>
        <taxon>Arachnida</taxon>
        <taxon>Acari</taxon>
        <taxon>Parasitiformes</taxon>
        <taxon>Ixodida</taxon>
        <taxon>Ixodoidea</taxon>
        <taxon>Ixodidae</taxon>
        <taxon>Haemaphysalinae</taxon>
        <taxon>Haemaphysalis</taxon>
    </lineage>
</organism>
<dbReference type="Proteomes" id="UP000821853">
    <property type="component" value="Chromosome 4"/>
</dbReference>
<gene>
    <name evidence="3" type="ORF">HPB48_004907</name>
</gene>
<feature type="domain" description="BEACH-type PH" evidence="2">
    <location>
        <begin position="1"/>
        <end position="102"/>
    </location>
</feature>
<evidence type="ECO:0000259" key="2">
    <source>
        <dbReference type="PROSITE" id="PS51783"/>
    </source>
</evidence>
<feature type="domain" description="BEACH" evidence="1">
    <location>
        <begin position="197"/>
        <end position="416"/>
    </location>
</feature>
<dbReference type="PANTHER" id="PTHR13743">
    <property type="entry name" value="BEIGE/BEACH-RELATED"/>
    <property type="match status" value="1"/>
</dbReference>
<keyword evidence="4" id="KW-1185">Reference proteome</keyword>
<accession>A0A9J6GCP3</accession>
<protein>
    <recommendedName>
        <fullName evidence="5">BEACH domain-containing protein</fullName>
    </recommendedName>
</protein>
<dbReference type="PROSITE" id="PS50197">
    <property type="entry name" value="BEACH"/>
    <property type="match status" value="1"/>
</dbReference>
<dbReference type="InterPro" id="IPR036372">
    <property type="entry name" value="BEACH_dom_sf"/>
</dbReference>
<dbReference type="SMART" id="SM01026">
    <property type="entry name" value="Beach"/>
    <property type="match status" value="1"/>
</dbReference>
<dbReference type="EMBL" id="JABSTR010000006">
    <property type="protein sequence ID" value="KAH9373162.1"/>
    <property type="molecule type" value="Genomic_DNA"/>
</dbReference>
<proteinExistence type="predicted"/>
<dbReference type="Pfam" id="PF14844">
    <property type="entry name" value="PH_BEACH"/>
    <property type="match status" value="1"/>
</dbReference>
<dbReference type="GO" id="GO:0005829">
    <property type="term" value="C:cytosol"/>
    <property type="evidence" value="ECO:0007669"/>
    <property type="project" value="TreeGrafter"/>
</dbReference>
<dbReference type="InterPro" id="IPR011993">
    <property type="entry name" value="PH-like_dom_sf"/>
</dbReference>
<evidence type="ECO:0008006" key="5">
    <source>
        <dbReference type="Google" id="ProtNLM"/>
    </source>
</evidence>
<reference evidence="3 4" key="1">
    <citation type="journal article" date="2020" name="Cell">
        <title>Large-Scale Comparative Analyses of Tick Genomes Elucidate Their Genetic Diversity and Vector Capacities.</title>
        <authorList>
            <consortium name="Tick Genome and Microbiome Consortium (TIGMIC)"/>
            <person name="Jia N."/>
            <person name="Wang J."/>
            <person name="Shi W."/>
            <person name="Du L."/>
            <person name="Sun Y."/>
            <person name="Zhan W."/>
            <person name="Jiang J.F."/>
            <person name="Wang Q."/>
            <person name="Zhang B."/>
            <person name="Ji P."/>
            <person name="Bell-Sakyi L."/>
            <person name="Cui X.M."/>
            <person name="Yuan T.T."/>
            <person name="Jiang B.G."/>
            <person name="Yang W.F."/>
            <person name="Lam T.T."/>
            <person name="Chang Q.C."/>
            <person name="Ding S.J."/>
            <person name="Wang X.J."/>
            <person name="Zhu J.G."/>
            <person name="Ruan X.D."/>
            <person name="Zhao L."/>
            <person name="Wei J.T."/>
            <person name="Ye R.Z."/>
            <person name="Que T.C."/>
            <person name="Du C.H."/>
            <person name="Zhou Y.H."/>
            <person name="Cheng J.X."/>
            <person name="Dai P.F."/>
            <person name="Guo W.B."/>
            <person name="Han X.H."/>
            <person name="Huang E.J."/>
            <person name="Li L.F."/>
            <person name="Wei W."/>
            <person name="Gao Y.C."/>
            <person name="Liu J.Z."/>
            <person name="Shao H.Z."/>
            <person name="Wang X."/>
            <person name="Wang C.C."/>
            <person name="Yang T.C."/>
            <person name="Huo Q.B."/>
            <person name="Li W."/>
            <person name="Chen H.Y."/>
            <person name="Chen S.E."/>
            <person name="Zhou L.G."/>
            <person name="Ni X.B."/>
            <person name="Tian J.H."/>
            <person name="Sheng Y."/>
            <person name="Liu T."/>
            <person name="Pan Y.S."/>
            <person name="Xia L.Y."/>
            <person name="Li J."/>
            <person name="Zhao F."/>
            <person name="Cao W.C."/>
        </authorList>
    </citation>
    <scope>NUCLEOTIDE SEQUENCE [LARGE SCALE GENOMIC DNA]</scope>
    <source>
        <strain evidence="3">HaeL-2018</strain>
    </source>
</reference>
<evidence type="ECO:0000259" key="1">
    <source>
        <dbReference type="PROSITE" id="PS50197"/>
    </source>
</evidence>
<evidence type="ECO:0000313" key="3">
    <source>
        <dbReference type="EMBL" id="KAH9373162.1"/>
    </source>
</evidence>
<dbReference type="InterPro" id="IPR023362">
    <property type="entry name" value="PH-BEACH_dom"/>
</dbReference>
<dbReference type="SUPFAM" id="SSF50729">
    <property type="entry name" value="PH domain-like"/>
    <property type="match status" value="1"/>
</dbReference>
<comment type="caution">
    <text evidence="3">The sequence shown here is derived from an EMBL/GenBank/DDBJ whole genome shotgun (WGS) entry which is preliminary data.</text>
</comment>
<name>A0A9J6GCP3_HAELO</name>
<dbReference type="Gene3D" id="1.10.1540.10">
    <property type="entry name" value="BEACH domain"/>
    <property type="match status" value="2"/>
</dbReference>
<dbReference type="PROSITE" id="PS51783">
    <property type="entry name" value="PH_BEACH"/>
    <property type="match status" value="1"/>
</dbReference>
<dbReference type="SUPFAM" id="SSF81837">
    <property type="entry name" value="BEACH domain"/>
    <property type="match status" value="1"/>
</dbReference>
<dbReference type="PANTHER" id="PTHR13743:SF162">
    <property type="entry name" value="NEUROBEACHIN"/>
    <property type="match status" value="1"/>
</dbReference>
<dbReference type="InterPro" id="IPR000409">
    <property type="entry name" value="BEACH_dom"/>
</dbReference>
<dbReference type="AlphaFoldDB" id="A0A9J6GCP3"/>
<dbReference type="Pfam" id="PF02138">
    <property type="entry name" value="Beach"/>
    <property type="match status" value="2"/>
</dbReference>
<sequence length="416" mass="48039">MYARARRSHGTVLHHGGIFCDRRASENKLRTPVKYCDHVHGKWHFSEIRAIFSRRYLLQNIALEIFLASRMHVFLALDSKLWGAGLTSTNFSNGKYIFLALNRLLQCCRTPGGNGETRDAHLGSLSAADGFSRTVRRVCVTLVPASPRQRQERVHGWAPPQGHRITKRAIGRASLMSPRQIFQQSNMTQKWQRREISNFEYLMFLNTIAGTRSLSLHREVASSLRQQRAVWRTYNDLNQYPVFPWVLTNYESPELDLSLPSNYRDLSKPIGALNPSRRAFFEERYETWEHDVIPPFHYGTHYSTAAFTLNWLVRIEPFTTLFLALQGGKFDHANRMFASIGQSWKNCQRDTSDVKELIPEFFYLPEMLVNKNGYQLGRQEDGTVVGDVVLPPWAASPEEFVRINRMVRSSFCPPIR</sequence>
<dbReference type="CDD" id="cd06071">
    <property type="entry name" value="Beach"/>
    <property type="match status" value="1"/>
</dbReference>
<dbReference type="GO" id="GO:0008104">
    <property type="term" value="P:intracellular protein localization"/>
    <property type="evidence" value="ECO:0007669"/>
    <property type="project" value="TreeGrafter"/>
</dbReference>